<protein>
    <recommendedName>
        <fullName evidence="4">CCHC-type domain-containing protein</fullName>
    </recommendedName>
</protein>
<sequence>MTAPRRSPRKARENASKILRKERICQKCPGKGYLQRECPVHSAKATRERNAKEKRDKLNLQAQPYTASAASDTVVEPHQTAVATPEDRASDHDTQQDTSSQPSSPATDGPVNGAERHVAGVTTPKSHSSRQTIEDCDIDPVLRAPAALNTPTIDTDNPFLVSDSSPSPGSPFSGASGLIRFDQDSASTSSGSSPSGTPKKSKRSRVRTSLRNPVFGMVEGVQRGEEKWNIPRVHALKPQLSTVEKIHKRYDEKLSAILCRCEELASETGAWLYISAQVPTRGVDLVHYASKRFRKEAPDALDRVYNLNLEVVQALVNSKRRDVLQAEMELARARAAEEAAKATEATLRADMQSLARANEEKDKLITNLRTLLGPSILSQLGPVSTDNVTSVTSS</sequence>
<feature type="compositionally biased region" description="Low complexity" evidence="1">
    <location>
        <begin position="96"/>
        <end position="108"/>
    </location>
</feature>
<feature type="compositionally biased region" description="Basic residues" evidence="1">
    <location>
        <begin position="199"/>
        <end position="208"/>
    </location>
</feature>
<dbReference type="EMBL" id="JAYKXP010000027">
    <property type="protein sequence ID" value="KAK7043834.1"/>
    <property type="molecule type" value="Genomic_DNA"/>
</dbReference>
<evidence type="ECO:0000256" key="1">
    <source>
        <dbReference type="SAM" id="MobiDB-lite"/>
    </source>
</evidence>
<reference evidence="2 3" key="1">
    <citation type="submission" date="2024-01" db="EMBL/GenBank/DDBJ databases">
        <title>A draft genome for a cacao thread blight-causing isolate of Paramarasmius palmivorus.</title>
        <authorList>
            <person name="Baruah I.K."/>
            <person name="Bukari Y."/>
            <person name="Amoako-Attah I."/>
            <person name="Meinhardt L.W."/>
            <person name="Bailey B.A."/>
            <person name="Cohen S.P."/>
        </authorList>
    </citation>
    <scope>NUCLEOTIDE SEQUENCE [LARGE SCALE GENOMIC DNA]</scope>
    <source>
        <strain evidence="2 3">GH-12</strain>
    </source>
</reference>
<proteinExistence type="predicted"/>
<comment type="caution">
    <text evidence="2">The sequence shown here is derived from an EMBL/GenBank/DDBJ whole genome shotgun (WGS) entry which is preliminary data.</text>
</comment>
<evidence type="ECO:0008006" key="4">
    <source>
        <dbReference type="Google" id="ProtNLM"/>
    </source>
</evidence>
<dbReference type="AlphaFoldDB" id="A0AAW0D0U8"/>
<accession>A0AAW0D0U8</accession>
<feature type="compositionally biased region" description="Low complexity" evidence="1">
    <location>
        <begin position="187"/>
        <end position="198"/>
    </location>
</feature>
<evidence type="ECO:0000313" key="3">
    <source>
        <dbReference type="Proteomes" id="UP001383192"/>
    </source>
</evidence>
<dbReference type="Proteomes" id="UP001383192">
    <property type="component" value="Unassembled WGS sequence"/>
</dbReference>
<organism evidence="2 3">
    <name type="scientific">Paramarasmius palmivorus</name>
    <dbReference type="NCBI Taxonomy" id="297713"/>
    <lineage>
        <taxon>Eukaryota</taxon>
        <taxon>Fungi</taxon>
        <taxon>Dikarya</taxon>
        <taxon>Basidiomycota</taxon>
        <taxon>Agaricomycotina</taxon>
        <taxon>Agaricomycetes</taxon>
        <taxon>Agaricomycetidae</taxon>
        <taxon>Agaricales</taxon>
        <taxon>Marasmiineae</taxon>
        <taxon>Marasmiaceae</taxon>
        <taxon>Paramarasmius</taxon>
    </lineage>
</organism>
<gene>
    <name evidence="2" type="ORF">VNI00_007998</name>
</gene>
<feature type="compositionally biased region" description="Polar residues" evidence="1">
    <location>
        <begin position="60"/>
        <end position="71"/>
    </location>
</feature>
<feature type="compositionally biased region" description="Basic and acidic residues" evidence="1">
    <location>
        <begin position="45"/>
        <end position="58"/>
    </location>
</feature>
<evidence type="ECO:0000313" key="2">
    <source>
        <dbReference type="EMBL" id="KAK7043834.1"/>
    </source>
</evidence>
<feature type="compositionally biased region" description="Low complexity" evidence="1">
    <location>
        <begin position="162"/>
        <end position="177"/>
    </location>
</feature>
<keyword evidence="3" id="KW-1185">Reference proteome</keyword>
<feature type="compositionally biased region" description="Basic and acidic residues" evidence="1">
    <location>
        <begin position="85"/>
        <end position="95"/>
    </location>
</feature>
<name>A0AAW0D0U8_9AGAR</name>
<feature type="region of interest" description="Disordered" evidence="1">
    <location>
        <begin position="30"/>
        <end position="209"/>
    </location>
</feature>